<comment type="similarity">
    <text evidence="2 12">Belongs to the type IA topoisomerase family.</text>
</comment>
<dbReference type="GO" id="GO:0003917">
    <property type="term" value="F:DNA topoisomerase type I (single strand cut, ATP-independent) activity"/>
    <property type="evidence" value="ECO:0007669"/>
    <property type="project" value="UniProtKB-EC"/>
</dbReference>
<evidence type="ECO:0000259" key="14">
    <source>
        <dbReference type="PROSITE" id="PS50880"/>
    </source>
</evidence>
<evidence type="ECO:0000259" key="15">
    <source>
        <dbReference type="PROSITE" id="PS51999"/>
    </source>
</evidence>
<dbReference type="InterPro" id="IPR013497">
    <property type="entry name" value="Topo_IA_cen"/>
</dbReference>
<keyword evidence="8 12" id="KW-0238">DNA-binding</keyword>
<dbReference type="GO" id="GO:0006265">
    <property type="term" value="P:DNA topological change"/>
    <property type="evidence" value="ECO:0007669"/>
    <property type="project" value="InterPro"/>
</dbReference>
<feature type="compositionally biased region" description="Polar residues" evidence="13">
    <location>
        <begin position="679"/>
        <end position="689"/>
    </location>
</feature>
<dbReference type="Gene3D" id="2.70.20.10">
    <property type="entry name" value="Topoisomerase I, domain 3"/>
    <property type="match status" value="1"/>
</dbReference>
<dbReference type="InterPro" id="IPR010666">
    <property type="entry name" value="Znf_GRF"/>
</dbReference>
<dbReference type="PRINTS" id="PR00417">
    <property type="entry name" value="PRTPISMRASEI"/>
</dbReference>
<dbReference type="EMBL" id="CAJOBZ010000014">
    <property type="protein sequence ID" value="CAF4845815.1"/>
    <property type="molecule type" value="Genomic_DNA"/>
</dbReference>
<dbReference type="PROSITE" id="PS52039">
    <property type="entry name" value="TOPO_IA_2"/>
    <property type="match status" value="1"/>
</dbReference>
<evidence type="ECO:0000259" key="16">
    <source>
        <dbReference type="PROSITE" id="PS52039"/>
    </source>
</evidence>
<dbReference type="CDD" id="cd00186">
    <property type="entry name" value="TOP1Ac"/>
    <property type="match status" value="1"/>
</dbReference>
<dbReference type="InterPro" id="IPR003602">
    <property type="entry name" value="Topo_IA_DNA-bd_dom"/>
</dbReference>
<dbReference type="GO" id="GO:0008270">
    <property type="term" value="F:zinc ion binding"/>
    <property type="evidence" value="ECO:0007669"/>
    <property type="project" value="UniProtKB-KW"/>
</dbReference>
<keyword evidence="5 11" id="KW-0863">Zinc-finger</keyword>
<feature type="region of interest" description="Disordered" evidence="13">
    <location>
        <begin position="660"/>
        <end position="689"/>
    </location>
</feature>
<dbReference type="InterPro" id="IPR003601">
    <property type="entry name" value="Topo_IA_2"/>
</dbReference>
<dbReference type="InterPro" id="IPR023406">
    <property type="entry name" value="Topo_IA_AS"/>
</dbReference>
<keyword evidence="4" id="KW-0479">Metal-binding</keyword>
<dbReference type="PANTHER" id="PTHR11390:SF21">
    <property type="entry name" value="DNA TOPOISOMERASE 3-ALPHA"/>
    <property type="match status" value="1"/>
</dbReference>
<feature type="compositionally biased region" description="Polar residues" evidence="13">
    <location>
        <begin position="661"/>
        <end position="672"/>
    </location>
</feature>
<dbReference type="CDD" id="cd03362">
    <property type="entry name" value="TOPRIM_TopoIA_TopoIII"/>
    <property type="match status" value="1"/>
</dbReference>
<comment type="catalytic activity">
    <reaction evidence="1 12">
        <text>ATP-independent breakage of single-stranded DNA, followed by passage and rejoining.</text>
        <dbReference type="EC" id="5.6.2.1"/>
    </reaction>
</comment>
<comment type="function">
    <text evidence="10">Releases the supercoiling and torsional tension of DNA introduced during the DNA replication and transcription by transiently cleaving and rejoining one strand of the DNA duplex. Introduces a single-strand break via transesterification at a target site in duplex DNA. The scissile phosphodiester is attacked by the catalytic tyrosine of the enzyme, resulting in the formation of a DNA-(5'-phosphotyrosyl)-enzyme intermediate and the expulsion of a 3'-OH DNA strand. The free DNA strand than undergoes passage around the unbroken strand thus removing DNA supercoils. Finally, in the religation step, the DNA 3'-OH attacks the covalent intermediate to expel the active-site tyrosine and restore the DNA phosphodiester backbone. Weakly relaxes negative supercoils and displays a distinct preference for binding single-stranded DNA.</text>
</comment>
<dbReference type="PROSITE" id="PS00396">
    <property type="entry name" value="TOPO_IA_1"/>
    <property type="match status" value="1"/>
</dbReference>
<accession>A0A821RY02</accession>
<name>A0A821RY02_9NEOP</name>
<dbReference type="GO" id="GO:0003677">
    <property type="term" value="F:DNA binding"/>
    <property type="evidence" value="ECO:0007669"/>
    <property type="project" value="UniProtKB-KW"/>
</dbReference>
<protein>
    <recommendedName>
        <fullName evidence="3 12">DNA topoisomerase</fullName>
        <ecNumber evidence="3 12">5.6.2.1</ecNumber>
    </recommendedName>
</protein>
<dbReference type="InterPro" id="IPR006171">
    <property type="entry name" value="TOPRIM_dom"/>
</dbReference>
<organism evidence="17 18">
    <name type="scientific">Pieris macdunnoughi</name>
    <dbReference type="NCBI Taxonomy" id="345717"/>
    <lineage>
        <taxon>Eukaryota</taxon>
        <taxon>Metazoa</taxon>
        <taxon>Ecdysozoa</taxon>
        <taxon>Arthropoda</taxon>
        <taxon>Hexapoda</taxon>
        <taxon>Insecta</taxon>
        <taxon>Pterygota</taxon>
        <taxon>Neoptera</taxon>
        <taxon>Endopterygota</taxon>
        <taxon>Lepidoptera</taxon>
        <taxon>Glossata</taxon>
        <taxon>Ditrysia</taxon>
        <taxon>Papilionoidea</taxon>
        <taxon>Pieridae</taxon>
        <taxon>Pierinae</taxon>
        <taxon>Pieris</taxon>
    </lineage>
</organism>
<evidence type="ECO:0000256" key="6">
    <source>
        <dbReference type="ARBA" id="ARBA00022833"/>
    </source>
</evidence>
<dbReference type="InterPro" id="IPR013825">
    <property type="entry name" value="Topo_IA_cen_sub2"/>
</dbReference>
<keyword evidence="9 12" id="KW-0413">Isomerase</keyword>
<dbReference type="Pfam" id="PF01131">
    <property type="entry name" value="Topoisom_bac"/>
    <property type="match status" value="1"/>
</dbReference>
<dbReference type="FunFam" id="3.40.50.140:FF:000003">
    <property type="entry name" value="DNA topoisomerase"/>
    <property type="match status" value="1"/>
</dbReference>
<gene>
    <name evidence="17" type="ORF">PMACD_LOCUS6620</name>
</gene>
<evidence type="ECO:0000256" key="8">
    <source>
        <dbReference type="ARBA" id="ARBA00023125"/>
    </source>
</evidence>
<dbReference type="Gene3D" id="1.10.460.10">
    <property type="entry name" value="Topoisomerase I, domain 2"/>
    <property type="match status" value="1"/>
</dbReference>
<evidence type="ECO:0000313" key="18">
    <source>
        <dbReference type="Proteomes" id="UP000663880"/>
    </source>
</evidence>
<evidence type="ECO:0000256" key="4">
    <source>
        <dbReference type="ARBA" id="ARBA00022723"/>
    </source>
</evidence>
<dbReference type="InterPro" id="IPR023405">
    <property type="entry name" value="Topo_IA_core_domain"/>
</dbReference>
<dbReference type="PROSITE" id="PS50880">
    <property type="entry name" value="TOPRIM"/>
    <property type="match status" value="1"/>
</dbReference>
<dbReference type="SMART" id="SM00493">
    <property type="entry name" value="TOPRIM"/>
    <property type="match status" value="1"/>
</dbReference>
<evidence type="ECO:0000256" key="1">
    <source>
        <dbReference type="ARBA" id="ARBA00000213"/>
    </source>
</evidence>
<dbReference type="GO" id="GO:0006310">
    <property type="term" value="P:DNA recombination"/>
    <property type="evidence" value="ECO:0007669"/>
    <property type="project" value="TreeGrafter"/>
</dbReference>
<dbReference type="AlphaFoldDB" id="A0A821RY02"/>
<feature type="domain" description="Topo IA-type catalytic" evidence="16">
    <location>
        <begin position="164"/>
        <end position="586"/>
    </location>
</feature>
<dbReference type="GO" id="GO:0031422">
    <property type="term" value="C:RecQ family helicase-topoisomerase III complex"/>
    <property type="evidence" value="ECO:0007669"/>
    <property type="project" value="TreeGrafter"/>
</dbReference>
<reference evidence="17" key="1">
    <citation type="submission" date="2021-02" db="EMBL/GenBank/DDBJ databases">
        <authorList>
            <person name="Steward A R."/>
        </authorList>
    </citation>
    <scope>NUCLEOTIDE SEQUENCE</scope>
</reference>
<dbReference type="InterPro" id="IPR013824">
    <property type="entry name" value="Topo_IA_cen_sub1"/>
</dbReference>
<dbReference type="Proteomes" id="UP000663880">
    <property type="component" value="Unassembled WGS sequence"/>
</dbReference>
<dbReference type="Pfam" id="PF06839">
    <property type="entry name" value="Zn_ribbon_GRF"/>
    <property type="match status" value="1"/>
</dbReference>
<evidence type="ECO:0000256" key="10">
    <source>
        <dbReference type="ARBA" id="ARBA00056363"/>
    </source>
</evidence>
<evidence type="ECO:0000256" key="5">
    <source>
        <dbReference type="ARBA" id="ARBA00022771"/>
    </source>
</evidence>
<evidence type="ECO:0000256" key="11">
    <source>
        <dbReference type="PROSITE-ProRule" id="PRU01343"/>
    </source>
</evidence>
<keyword evidence="6" id="KW-0862">Zinc</keyword>
<dbReference type="PROSITE" id="PS51999">
    <property type="entry name" value="ZF_GRF"/>
    <property type="match status" value="1"/>
</dbReference>
<proteinExistence type="inferred from homology"/>
<dbReference type="OrthoDB" id="430051at2759"/>
<keyword evidence="18" id="KW-1185">Reference proteome</keyword>
<feature type="domain" description="GRF-type" evidence="15">
    <location>
        <begin position="619"/>
        <end position="661"/>
    </location>
</feature>
<dbReference type="PANTHER" id="PTHR11390">
    <property type="entry name" value="PROKARYOTIC DNA TOPOISOMERASE"/>
    <property type="match status" value="1"/>
</dbReference>
<dbReference type="Gene3D" id="1.10.290.10">
    <property type="entry name" value="Topoisomerase I, domain 4"/>
    <property type="match status" value="1"/>
</dbReference>
<dbReference type="FunFam" id="1.10.290.10:FF:000001">
    <property type="entry name" value="DNA topoisomerase"/>
    <property type="match status" value="1"/>
</dbReference>
<evidence type="ECO:0000256" key="2">
    <source>
        <dbReference type="ARBA" id="ARBA00009446"/>
    </source>
</evidence>
<comment type="caution">
    <text evidence="17">The sequence shown here is derived from an EMBL/GenBank/DDBJ whole genome shotgun (WGS) entry which is preliminary data.</text>
</comment>
<keyword evidence="7 12" id="KW-0799">Topoisomerase</keyword>
<evidence type="ECO:0000256" key="12">
    <source>
        <dbReference type="RuleBase" id="RU362092"/>
    </source>
</evidence>
<dbReference type="SMART" id="SM00437">
    <property type="entry name" value="TOP1Ac"/>
    <property type="match status" value="1"/>
</dbReference>
<evidence type="ECO:0000256" key="9">
    <source>
        <dbReference type="ARBA" id="ARBA00023235"/>
    </source>
</evidence>
<evidence type="ECO:0000256" key="7">
    <source>
        <dbReference type="ARBA" id="ARBA00023029"/>
    </source>
</evidence>
<dbReference type="GO" id="GO:0005634">
    <property type="term" value="C:nucleus"/>
    <property type="evidence" value="ECO:0007669"/>
    <property type="project" value="TreeGrafter"/>
</dbReference>
<evidence type="ECO:0000256" key="3">
    <source>
        <dbReference type="ARBA" id="ARBA00012891"/>
    </source>
</evidence>
<evidence type="ECO:0000313" key="17">
    <source>
        <dbReference type="EMBL" id="CAF4845815.1"/>
    </source>
</evidence>
<comment type="function">
    <text evidence="12">Introduces a single-strand break via transesterification at a target site in duplex DNA. Releases the supercoiling and torsional tension of DNA introduced during the DNA replication and transcription by transiently cleaving and rejoining one strand of the DNA duplex. The scissile phosphodiester is attacked by the catalytic tyrosine of the enzyme, resulting in the formation of a DNA-(5'-phosphotyrosyl)-enzyme intermediate and the expulsion of a 3'-OH DNA strand.</text>
</comment>
<dbReference type="InterPro" id="IPR034144">
    <property type="entry name" value="TOPRIM_TopoIII"/>
</dbReference>
<dbReference type="Pfam" id="PF01751">
    <property type="entry name" value="Toprim"/>
    <property type="match status" value="1"/>
</dbReference>
<feature type="domain" description="Toprim" evidence="14">
    <location>
        <begin position="2"/>
        <end position="146"/>
    </location>
</feature>
<evidence type="ECO:0000256" key="13">
    <source>
        <dbReference type="SAM" id="MobiDB-lite"/>
    </source>
</evidence>
<dbReference type="SMART" id="SM00436">
    <property type="entry name" value="TOP1Bc"/>
    <property type="match status" value="1"/>
</dbReference>
<dbReference type="GO" id="GO:0006281">
    <property type="term" value="P:DNA repair"/>
    <property type="evidence" value="ECO:0007669"/>
    <property type="project" value="TreeGrafter"/>
</dbReference>
<dbReference type="InterPro" id="IPR013826">
    <property type="entry name" value="Topo_IA_cen_sub3"/>
</dbReference>
<dbReference type="Gene3D" id="3.40.50.140">
    <property type="match status" value="1"/>
</dbReference>
<dbReference type="SUPFAM" id="SSF56712">
    <property type="entry name" value="Prokaryotic type I DNA topoisomerase"/>
    <property type="match status" value="1"/>
</dbReference>
<dbReference type="EC" id="5.6.2.1" evidence="3 12"/>
<dbReference type="InterPro" id="IPR000380">
    <property type="entry name" value="Topo_IA"/>
</dbReference>
<sequence>MKYLNVAEKNNAAKNIAIHLSQGTQIWREGLLQYNKIYEFEAEVLGQKSQMVMTSLSGHLLTLDFYGAYKNWQSCNPLELFDAEVFKSCIIKYEEIKKTLEREVRGCQGLIIWTDCDREGENIGFQIIEVCSAVKNDLKIFRAKFSAITEFSVKIALQNLEQPNKNISDAVDVRQELDFRIGAAFTRFQTLRLRKVFPKTIGKSVVSYGSCQFPTLGFVVERYRAVENFVAEPFWKLTVNHTMNGLSVDFNWERVRLFDQKACRVLHDTCKESPLATVTDVTTKPKSKRRPLPLTTVEFEKLASRKLNINAKKAMDFAEKLYMDGLTSYPRTETNEFPEEMNLEQLVGLHTDDPNWGAFAQNILDNGGPTPRQGNKSDGAHPPIYPTKYIDGQLLKLPERRLYELIVRSFLACCSKDAQGQETTATINIANEVFSGNGLMITARNYLDVYPYDDWSSTEIHVYQSGQTFNPSCIDLVDGSTSPPNLLTEADLIELMEEHGIGTDATHANHIEKIKERSYVKLDDGITFVPDLLGMGLVEGYERIGLNLSKPHLRAQFEADLKAISEGRKQPQVVMAEQVAKYKEVYLKVTAEANKIDGALAERFSEKPNTDPNKDNVMCECRLTCKKLTVSKESQNKGRPFYACPKDIKKRCKFFQWADGETSTSSGWSTNGRGRKRAYSSSDEWTYGE</sequence>